<accession>A0A2M7H4G6</accession>
<dbReference type="Proteomes" id="UP000230292">
    <property type="component" value="Unassembled WGS sequence"/>
</dbReference>
<gene>
    <name evidence="2" type="ORF">COW24_01540</name>
</gene>
<dbReference type="AlphaFoldDB" id="A0A2M7H4G6"/>
<dbReference type="Gene3D" id="3.20.20.80">
    <property type="entry name" value="Glycosidases"/>
    <property type="match status" value="1"/>
</dbReference>
<keyword evidence="1" id="KW-0472">Membrane</keyword>
<name>A0A2M7H4G6_9BACT</name>
<reference evidence="2 3" key="1">
    <citation type="submission" date="2017-09" db="EMBL/GenBank/DDBJ databases">
        <title>Depth-based differentiation of microbial function through sediment-hosted aquifers and enrichment of novel symbionts in the deep terrestrial subsurface.</title>
        <authorList>
            <person name="Probst A.J."/>
            <person name="Ladd B."/>
            <person name="Jarett J.K."/>
            <person name="Geller-Mcgrath D.E."/>
            <person name="Sieber C.M."/>
            <person name="Emerson J.B."/>
            <person name="Anantharaman K."/>
            <person name="Thomas B.C."/>
            <person name="Malmstrom R."/>
            <person name="Stieglmeier M."/>
            <person name="Klingl A."/>
            <person name="Woyke T."/>
            <person name="Ryan C.M."/>
            <person name="Banfield J.F."/>
        </authorList>
    </citation>
    <scope>NUCLEOTIDE SEQUENCE [LARGE SCALE GENOMIC DNA]</scope>
    <source>
        <strain evidence="2">CG15_BIG_FIL_POST_REV_8_21_14_020_45_12</strain>
    </source>
</reference>
<keyword evidence="1" id="KW-1133">Transmembrane helix</keyword>
<dbReference type="EMBL" id="PFGC01000020">
    <property type="protein sequence ID" value="PIW37124.1"/>
    <property type="molecule type" value="Genomic_DNA"/>
</dbReference>
<keyword evidence="1" id="KW-0812">Transmembrane</keyword>
<evidence type="ECO:0000313" key="2">
    <source>
        <dbReference type="EMBL" id="PIW37124.1"/>
    </source>
</evidence>
<dbReference type="SUPFAM" id="SSF51445">
    <property type="entry name" value="(Trans)glycosidases"/>
    <property type="match status" value="1"/>
</dbReference>
<evidence type="ECO:0000256" key="1">
    <source>
        <dbReference type="SAM" id="Phobius"/>
    </source>
</evidence>
<proteinExistence type="predicted"/>
<feature type="transmembrane region" description="Helical" evidence="1">
    <location>
        <begin position="12"/>
        <end position="29"/>
    </location>
</feature>
<comment type="caution">
    <text evidence="2">The sequence shown here is derived from an EMBL/GenBank/DDBJ whole genome shotgun (WGS) entry which is preliminary data.</text>
</comment>
<dbReference type="InterPro" id="IPR017853">
    <property type="entry name" value="GH"/>
</dbReference>
<evidence type="ECO:0000313" key="3">
    <source>
        <dbReference type="Proteomes" id="UP000230292"/>
    </source>
</evidence>
<sequence length="340" mass="39339">MPRHTKRHIKLFIWFPIVTLIVGVSFWFWSQYGNNPYPNYSIQYGTTFSSKYAKELGLDWQAAYIATLDDLGVKHLRIPIYWDEVETEPGVYILTHVEWMLNEAAGRGADVTLVVGNRVPRWPECHPPIWTINLSESEVNQAEARLVREVVTTFKGHPALKRWQVENEPFLSVFGECEPPNDTHIAAMSQLVHDLDQQHEIMITDSGELSSWTKAASGADVLGISMYRVTWNSFWGYFYYPIPPVHYSAKAKLVEPLVNKVIVSELQVEPWPPGLLTATPLAEQFKSMNQERINANIDFARRTGFSEVYLWGTEWWYWLKTEQNSPDIWNNGRQIFESSR</sequence>
<organism evidence="2 3">
    <name type="scientific">Candidatus Kerfeldbacteria bacterium CG15_BIG_FIL_POST_REV_8_21_14_020_45_12</name>
    <dbReference type="NCBI Taxonomy" id="2014247"/>
    <lineage>
        <taxon>Bacteria</taxon>
        <taxon>Candidatus Kerfeldiibacteriota</taxon>
    </lineage>
</organism>
<protein>
    <submittedName>
        <fullName evidence="2">Uncharacterized protein</fullName>
    </submittedName>
</protein>